<dbReference type="EMBL" id="JABEZU010000004">
    <property type="protein sequence ID" value="NOV98373.1"/>
    <property type="molecule type" value="Genomic_DNA"/>
</dbReference>
<comment type="caution">
    <text evidence="2">The sequence shown here is derived from an EMBL/GenBank/DDBJ whole genome shotgun (WGS) entry which is preliminary data.</text>
</comment>
<dbReference type="PANTHER" id="PTHR34980:SF2">
    <property type="entry name" value="INNER MEMBRANE PROTEIN YHAH-RELATED"/>
    <property type="match status" value="1"/>
</dbReference>
<protein>
    <submittedName>
        <fullName evidence="2">Uncharacterized membrane protein YhaH (DUF805 family)</fullName>
    </submittedName>
</protein>
<organism evidence="2 3">
    <name type="scientific">Isoptericola halotolerans</name>
    <dbReference type="NCBI Taxonomy" id="300560"/>
    <lineage>
        <taxon>Bacteria</taxon>
        <taxon>Bacillati</taxon>
        <taxon>Actinomycetota</taxon>
        <taxon>Actinomycetes</taxon>
        <taxon>Micrococcales</taxon>
        <taxon>Promicromonosporaceae</taxon>
        <taxon>Isoptericola</taxon>
    </lineage>
</organism>
<accession>A0ABX2A8T5</accession>
<keyword evidence="3" id="KW-1185">Reference proteome</keyword>
<dbReference type="RefSeq" id="WP_171784615.1">
    <property type="nucleotide sequence ID" value="NZ_BAAAML010000003.1"/>
</dbReference>
<gene>
    <name evidence="2" type="ORF">HDG69_002968</name>
</gene>
<evidence type="ECO:0000313" key="3">
    <source>
        <dbReference type="Proteomes" id="UP000757540"/>
    </source>
</evidence>
<dbReference type="Proteomes" id="UP000757540">
    <property type="component" value="Unassembled WGS sequence"/>
</dbReference>
<evidence type="ECO:0000256" key="1">
    <source>
        <dbReference type="SAM" id="Phobius"/>
    </source>
</evidence>
<reference evidence="2 3" key="1">
    <citation type="submission" date="2020-05" db="EMBL/GenBank/DDBJ databases">
        <title>Genomic Encyclopedia of Type Strains, Phase III (KMG-III): the genomes of soil and plant-associated and newly described type strains.</title>
        <authorList>
            <person name="Whitman W."/>
        </authorList>
    </citation>
    <scope>NUCLEOTIDE SEQUENCE [LARGE SCALE GENOMIC DNA]</scope>
    <source>
        <strain evidence="2 3">KCTC 19046</strain>
    </source>
</reference>
<dbReference type="Pfam" id="PF05656">
    <property type="entry name" value="DUF805"/>
    <property type="match status" value="1"/>
</dbReference>
<name>A0ABX2A8T5_9MICO</name>
<feature type="transmembrane region" description="Helical" evidence="1">
    <location>
        <begin position="26"/>
        <end position="48"/>
    </location>
</feature>
<feature type="transmembrane region" description="Helical" evidence="1">
    <location>
        <begin position="95"/>
        <end position="116"/>
    </location>
</feature>
<dbReference type="PANTHER" id="PTHR34980">
    <property type="entry name" value="INNER MEMBRANE PROTEIN-RELATED-RELATED"/>
    <property type="match status" value="1"/>
</dbReference>
<evidence type="ECO:0000313" key="2">
    <source>
        <dbReference type="EMBL" id="NOV98373.1"/>
    </source>
</evidence>
<keyword evidence="1" id="KW-1133">Transmembrane helix</keyword>
<keyword evidence="1" id="KW-0812">Transmembrane</keyword>
<keyword evidence="1" id="KW-0472">Membrane</keyword>
<proteinExistence type="predicted"/>
<dbReference type="InterPro" id="IPR008523">
    <property type="entry name" value="DUF805"/>
</dbReference>
<feature type="transmembrane region" description="Helical" evidence="1">
    <location>
        <begin position="60"/>
        <end position="83"/>
    </location>
</feature>
<sequence length="141" mass="15604">MSFGEAIKTVFSKYATFSGRARRSEYWFWALFMVLVAIVLSIFVSATGGLEIDTATMTPVFGATYFVATLVNLALLLPTIAVTVRRLHDQDKSGFWYFIVFVPFVGPIILLVFMFLEGTRGPNQFGPDPKAVDAAPQVPQV</sequence>